<evidence type="ECO:0000259" key="7">
    <source>
        <dbReference type="Pfam" id="PF02562"/>
    </source>
</evidence>
<name>A0ABV3Z1K4_9PROT</name>
<evidence type="ECO:0000256" key="4">
    <source>
        <dbReference type="ARBA" id="ARBA00022741"/>
    </source>
</evidence>
<evidence type="ECO:0000256" key="2">
    <source>
        <dbReference type="ARBA" id="ARBA00010393"/>
    </source>
</evidence>
<dbReference type="InterPro" id="IPR027417">
    <property type="entry name" value="P-loop_NTPase"/>
</dbReference>
<keyword evidence="3" id="KW-0963">Cytoplasm</keyword>
<comment type="caution">
    <text evidence="8">The sequence shown here is derived from an EMBL/GenBank/DDBJ whole genome shotgun (WGS) entry which is preliminary data.</text>
</comment>
<comment type="subcellular location">
    <subcellularLocation>
        <location evidence="1">Cytoplasm</location>
    </subcellularLocation>
</comment>
<dbReference type="Pfam" id="PF02562">
    <property type="entry name" value="PhoH"/>
    <property type="match status" value="1"/>
</dbReference>
<protein>
    <recommendedName>
        <fullName evidence="6">PhoH-like protein</fullName>
    </recommendedName>
</protein>
<keyword evidence="4" id="KW-0547">Nucleotide-binding</keyword>
<keyword evidence="5" id="KW-0067">ATP-binding</keyword>
<dbReference type="InterPro" id="IPR003714">
    <property type="entry name" value="PhoH"/>
</dbReference>
<proteinExistence type="inferred from homology"/>
<evidence type="ECO:0000256" key="3">
    <source>
        <dbReference type="ARBA" id="ARBA00022490"/>
    </source>
</evidence>
<organism evidence="8 9">
    <name type="scientific">Hyphococcus lacteus</name>
    <dbReference type="NCBI Taxonomy" id="3143536"/>
    <lineage>
        <taxon>Bacteria</taxon>
        <taxon>Pseudomonadati</taxon>
        <taxon>Pseudomonadota</taxon>
        <taxon>Alphaproteobacteria</taxon>
        <taxon>Parvularculales</taxon>
        <taxon>Parvularculaceae</taxon>
        <taxon>Hyphococcus</taxon>
    </lineage>
</organism>
<dbReference type="EMBL" id="JBEHZE010000001">
    <property type="protein sequence ID" value="MEX6632664.1"/>
    <property type="molecule type" value="Genomic_DNA"/>
</dbReference>
<comment type="similarity">
    <text evidence="2">Belongs to the PhoH family.</text>
</comment>
<reference evidence="8 9" key="1">
    <citation type="submission" date="2024-05" db="EMBL/GenBank/DDBJ databases">
        <title>Three bacterial strains, DH-69, EH-24, and ECK-19 isolated from coastal sediments.</title>
        <authorList>
            <person name="Ye Y.-Q."/>
            <person name="Du Z.-J."/>
        </authorList>
    </citation>
    <scope>NUCLEOTIDE SEQUENCE [LARGE SCALE GENOMIC DNA]</scope>
    <source>
        <strain evidence="8 9">ECK-19</strain>
    </source>
</reference>
<evidence type="ECO:0000256" key="5">
    <source>
        <dbReference type="ARBA" id="ARBA00022840"/>
    </source>
</evidence>
<evidence type="ECO:0000313" key="9">
    <source>
        <dbReference type="Proteomes" id="UP001560685"/>
    </source>
</evidence>
<evidence type="ECO:0000256" key="1">
    <source>
        <dbReference type="ARBA" id="ARBA00004496"/>
    </source>
</evidence>
<evidence type="ECO:0000313" key="8">
    <source>
        <dbReference type="EMBL" id="MEX6632664.1"/>
    </source>
</evidence>
<sequence>MSEQKSADAIDHVDFDDNRFVAVLSGEHDAHLSILEDALGVRIDPRGNHFAVTGPESARIRTIAALTSLYARAERGENIGVGDVRAAAKLSEKPAELKSVPQTIKTPKRLIAARTPNQAAYMRALGEHDLTFGVGPAGTGKTYLAVAHAVGLLLAGKVERIILSRPALEAGERIGFLPGDMKEKVDPFLRPLYDALHDMMHADYVERRIAAGEIEIAPIAFMRGRTLARAAVILDEAQNATPAQMKMFLTRLGEGAQMAITGDPSQTDLPAGEASGLADALGVLSGVQGIAEIRFVATDVVRHPLVSKIINAYDKRDQHHAGPRP</sequence>
<feature type="domain" description="PhoH-like protein" evidence="7">
    <location>
        <begin position="111"/>
        <end position="314"/>
    </location>
</feature>
<dbReference type="InterPro" id="IPR051451">
    <property type="entry name" value="PhoH2-like"/>
</dbReference>
<keyword evidence="9" id="KW-1185">Reference proteome</keyword>
<evidence type="ECO:0000256" key="6">
    <source>
        <dbReference type="ARBA" id="ARBA00039970"/>
    </source>
</evidence>
<dbReference type="PANTHER" id="PTHR30473">
    <property type="entry name" value="PROTEIN PHOH"/>
    <property type="match status" value="1"/>
</dbReference>
<dbReference type="Proteomes" id="UP001560685">
    <property type="component" value="Unassembled WGS sequence"/>
</dbReference>
<dbReference type="PANTHER" id="PTHR30473:SF1">
    <property type="entry name" value="PHOH-LIKE PROTEIN"/>
    <property type="match status" value="1"/>
</dbReference>
<dbReference type="Gene3D" id="3.40.50.300">
    <property type="entry name" value="P-loop containing nucleotide triphosphate hydrolases"/>
    <property type="match status" value="1"/>
</dbReference>
<dbReference type="SUPFAM" id="SSF52540">
    <property type="entry name" value="P-loop containing nucleoside triphosphate hydrolases"/>
    <property type="match status" value="1"/>
</dbReference>
<accession>A0ABV3Z1K4</accession>
<gene>
    <name evidence="8" type="ORF">ABFZ84_03805</name>
</gene>